<dbReference type="EMBL" id="JAQQWI010000018">
    <property type="protein sequence ID" value="KAK8001692.1"/>
    <property type="molecule type" value="Genomic_DNA"/>
</dbReference>
<keyword evidence="3" id="KW-1185">Reference proteome</keyword>
<sequence length="106" mass="11895">MYLRASDNSDKAGAAAPLPKKPHFHDYYIALGKLDSKVLETALGSMPLELLQYVALHVCDLYVAYKAYGGEDRHRDYQTMEGVFVRMRNGNKAPETAELLLDLLYG</sequence>
<feature type="region of interest" description="Disordered" evidence="1">
    <location>
        <begin position="1"/>
        <end position="20"/>
    </location>
</feature>
<protein>
    <submittedName>
        <fullName evidence="2">Uncharacterized protein</fullName>
    </submittedName>
</protein>
<accession>A0ABR1R7D5</accession>
<proteinExistence type="predicted"/>
<dbReference type="Proteomes" id="UP001396898">
    <property type="component" value="Unassembled WGS sequence"/>
</dbReference>
<reference evidence="2 3" key="1">
    <citation type="submission" date="2023-01" db="EMBL/GenBank/DDBJ databases">
        <title>Analysis of 21 Apiospora genomes using comparative genomics revels a genus with tremendous synthesis potential of carbohydrate active enzymes and secondary metabolites.</title>
        <authorList>
            <person name="Sorensen T."/>
        </authorList>
    </citation>
    <scope>NUCLEOTIDE SEQUENCE [LARGE SCALE GENOMIC DNA]</scope>
    <source>
        <strain evidence="2 3">CBS 20057</strain>
    </source>
</reference>
<comment type="caution">
    <text evidence="2">The sequence shown here is derived from an EMBL/GenBank/DDBJ whole genome shotgun (WGS) entry which is preliminary data.</text>
</comment>
<evidence type="ECO:0000313" key="2">
    <source>
        <dbReference type="EMBL" id="KAK8001692.1"/>
    </source>
</evidence>
<evidence type="ECO:0000313" key="3">
    <source>
        <dbReference type="Proteomes" id="UP001396898"/>
    </source>
</evidence>
<name>A0ABR1R7D5_9PEZI</name>
<evidence type="ECO:0000256" key="1">
    <source>
        <dbReference type="SAM" id="MobiDB-lite"/>
    </source>
</evidence>
<gene>
    <name evidence="2" type="ORF">PG991_013914</name>
</gene>
<organism evidence="2 3">
    <name type="scientific">Apiospora marii</name>
    <dbReference type="NCBI Taxonomy" id="335849"/>
    <lineage>
        <taxon>Eukaryota</taxon>
        <taxon>Fungi</taxon>
        <taxon>Dikarya</taxon>
        <taxon>Ascomycota</taxon>
        <taxon>Pezizomycotina</taxon>
        <taxon>Sordariomycetes</taxon>
        <taxon>Xylariomycetidae</taxon>
        <taxon>Amphisphaeriales</taxon>
        <taxon>Apiosporaceae</taxon>
        <taxon>Apiospora</taxon>
    </lineage>
</organism>